<feature type="repeat" description="CXXCXGXG motif" evidence="12">
    <location>
        <begin position="219"/>
        <end position="226"/>
    </location>
</feature>
<sequence>MSKRDYYDILGVAKNSSPEEIKKAYRKLAIKYHPDKNPDDHTAEDKFKEAAEAYEILSNPEKKQRYDHYGHAGVGGASGGGGGYGGGGMNMEDIFSQFGDIFGGGGGGGSPFESFFGGQQRGGASGRRVAKGSNLRIKVKLTLEEIAHGAEKKIKVNKQVVCKTCDGSGAKDKSSISTCKTCGGNGSVRRVTNTILGQMQTTSTCPTCNGSGSQITSKCTSCHGEGTVRGEETISINIPAGVSDGMQLSMSGKGNAAPNGGIPGDLIILIEEIPHETLKREGNNIVYDLHLSIVDAALGYSAEVPTIDGRAKIKIEPGTQSGKLLRLKAKGIPEVNSYHRGDQIIHVNIWTPKALSSEERSMLEKLRDSPNFKPQPGKNDKSFFEKMKEYFE</sequence>
<dbReference type="Gene3D" id="2.60.260.20">
    <property type="entry name" value="Urease metallochaperone UreE, N-terminal domain"/>
    <property type="match status" value="2"/>
</dbReference>
<dbReference type="FunFam" id="2.10.230.10:FF:000002">
    <property type="entry name" value="Molecular chaperone DnaJ"/>
    <property type="match status" value="1"/>
</dbReference>
<feature type="compositionally biased region" description="Basic and acidic residues" evidence="14">
    <location>
        <begin position="360"/>
        <end position="370"/>
    </location>
</feature>
<dbReference type="PANTHER" id="PTHR43096:SF48">
    <property type="entry name" value="CHAPERONE PROTEIN DNAJ"/>
    <property type="match status" value="1"/>
</dbReference>
<evidence type="ECO:0000256" key="13">
    <source>
        <dbReference type="PROSITE-ProRule" id="PRU00546"/>
    </source>
</evidence>
<dbReference type="CDD" id="cd10747">
    <property type="entry name" value="DnaJ_C"/>
    <property type="match status" value="1"/>
</dbReference>
<feature type="domain" description="J" evidence="15">
    <location>
        <begin position="5"/>
        <end position="70"/>
    </location>
</feature>
<dbReference type="SUPFAM" id="SSF46565">
    <property type="entry name" value="Chaperone J-domain"/>
    <property type="match status" value="1"/>
</dbReference>
<dbReference type="Pfam" id="PF00226">
    <property type="entry name" value="DnaJ"/>
    <property type="match status" value="1"/>
</dbReference>
<dbReference type="GO" id="GO:0009408">
    <property type="term" value="P:response to heat"/>
    <property type="evidence" value="ECO:0007669"/>
    <property type="project" value="InterPro"/>
</dbReference>
<dbReference type="EMBL" id="FXTN01000015">
    <property type="protein sequence ID" value="SMO97996.1"/>
    <property type="molecule type" value="Genomic_DNA"/>
</dbReference>
<dbReference type="InterPro" id="IPR036410">
    <property type="entry name" value="HSP_DnaJ_Cys-rich_dom_sf"/>
</dbReference>
<evidence type="ECO:0000256" key="8">
    <source>
        <dbReference type="ARBA" id="ARBA00023186"/>
    </source>
</evidence>
<evidence type="ECO:0000259" key="16">
    <source>
        <dbReference type="PROSITE" id="PS51188"/>
    </source>
</evidence>
<protein>
    <recommendedName>
        <fullName evidence="11 12">Chaperone protein DnaJ</fullName>
    </recommendedName>
</protein>
<feature type="binding site" evidence="12">
    <location>
        <position position="162"/>
    </location>
    <ligand>
        <name>Zn(2+)</name>
        <dbReference type="ChEBI" id="CHEBI:29105"/>
        <label>1</label>
    </ligand>
</feature>
<dbReference type="HAMAP" id="MF_01152">
    <property type="entry name" value="DnaJ"/>
    <property type="match status" value="1"/>
</dbReference>
<feature type="repeat" description="CXXCXGXG motif" evidence="12">
    <location>
        <begin position="205"/>
        <end position="212"/>
    </location>
</feature>
<dbReference type="PRINTS" id="PR00625">
    <property type="entry name" value="JDOMAIN"/>
</dbReference>
<dbReference type="AlphaFoldDB" id="A0A521FPE6"/>
<comment type="function">
    <text evidence="9 12">Participates actively in the response to hyperosmotic and heat shock by preventing the aggregation of stress-denatured proteins and by disaggregating proteins, also in an autonomous, DnaK-independent fashion. Unfolded proteins bind initially to DnaJ; upon interaction with the DnaJ-bound protein, DnaK hydrolyzes its bound ATP, resulting in the formation of a stable complex. GrpE releases ADP from DnaK; ATP binding to DnaK triggers the release of the substrate protein, thus completing the reaction cycle. Several rounds of ATP-dependent interactions between DnaJ, DnaK and GrpE are required for fully efficient folding. Also involved, together with DnaK and GrpE, in the DNA replication of plasmids through activation of initiation proteins.</text>
</comment>
<dbReference type="PROSITE" id="PS00636">
    <property type="entry name" value="DNAJ_1"/>
    <property type="match status" value="1"/>
</dbReference>
<proteinExistence type="inferred from homology"/>
<feature type="binding site" evidence="12">
    <location>
        <position position="205"/>
    </location>
    <ligand>
        <name>Zn(2+)</name>
        <dbReference type="ChEBI" id="CHEBI:29105"/>
        <label>2</label>
    </ligand>
</feature>
<organism evidence="17 18">
    <name type="scientific">Pedobacter westerhofensis</name>
    <dbReference type="NCBI Taxonomy" id="425512"/>
    <lineage>
        <taxon>Bacteria</taxon>
        <taxon>Pseudomonadati</taxon>
        <taxon>Bacteroidota</taxon>
        <taxon>Sphingobacteriia</taxon>
        <taxon>Sphingobacteriales</taxon>
        <taxon>Sphingobacteriaceae</taxon>
        <taxon>Pedobacter</taxon>
    </lineage>
</organism>
<evidence type="ECO:0000256" key="3">
    <source>
        <dbReference type="ARBA" id="ARBA00022723"/>
    </source>
</evidence>
<keyword evidence="8 12" id="KW-0143">Chaperone</keyword>
<evidence type="ECO:0000256" key="14">
    <source>
        <dbReference type="SAM" id="MobiDB-lite"/>
    </source>
</evidence>
<dbReference type="CDD" id="cd10719">
    <property type="entry name" value="DnaJ_zf"/>
    <property type="match status" value="1"/>
</dbReference>
<feature type="binding site" evidence="12">
    <location>
        <position position="182"/>
    </location>
    <ligand>
        <name>Zn(2+)</name>
        <dbReference type="ChEBI" id="CHEBI:29105"/>
        <label>2</label>
    </ligand>
</feature>
<evidence type="ECO:0000256" key="10">
    <source>
        <dbReference type="ARBA" id="ARBA00061004"/>
    </source>
</evidence>
<evidence type="ECO:0000313" key="17">
    <source>
        <dbReference type="EMBL" id="SMO97996.1"/>
    </source>
</evidence>
<comment type="subcellular location">
    <subcellularLocation>
        <location evidence="12">Cytoplasm</location>
    </subcellularLocation>
</comment>
<dbReference type="FunFam" id="1.10.287.110:FF:000034">
    <property type="entry name" value="Chaperone protein DnaJ"/>
    <property type="match status" value="1"/>
</dbReference>
<name>A0A521FPE6_9SPHI</name>
<evidence type="ECO:0000256" key="9">
    <source>
        <dbReference type="ARBA" id="ARBA00053423"/>
    </source>
</evidence>
<keyword evidence="4 12" id="KW-0677">Repeat</keyword>
<dbReference type="InterPro" id="IPR008971">
    <property type="entry name" value="HSP40/DnaJ_pept-bd"/>
</dbReference>
<evidence type="ECO:0000256" key="2">
    <source>
        <dbReference type="ARBA" id="ARBA00022705"/>
    </source>
</evidence>
<dbReference type="InterPro" id="IPR036869">
    <property type="entry name" value="J_dom_sf"/>
</dbReference>
<dbReference type="Gene3D" id="2.10.230.10">
    <property type="entry name" value="Heat shock protein DnaJ, cysteine-rich domain"/>
    <property type="match status" value="1"/>
</dbReference>
<feature type="binding site" evidence="12">
    <location>
        <position position="222"/>
    </location>
    <ligand>
        <name>Zn(2+)</name>
        <dbReference type="ChEBI" id="CHEBI:29105"/>
        <label>1</label>
    </ligand>
</feature>
<comment type="domain">
    <text evidence="12">The J domain is necessary and sufficient to stimulate DnaK ATPase activity. Zinc center 1 plays an important role in the autonomous, DnaK-independent chaperone activity of DnaJ. Zinc center 2 is essential for interaction with DnaK and for DnaJ activity.</text>
</comment>
<comment type="subunit">
    <text evidence="12">Homodimer.</text>
</comment>
<keyword evidence="2 12" id="KW-0235">DNA replication</keyword>
<dbReference type="Pfam" id="PF01556">
    <property type="entry name" value="DnaJ_C"/>
    <property type="match status" value="1"/>
</dbReference>
<evidence type="ECO:0000256" key="6">
    <source>
        <dbReference type="ARBA" id="ARBA00022833"/>
    </source>
</evidence>
<dbReference type="GO" id="GO:0006260">
    <property type="term" value="P:DNA replication"/>
    <property type="evidence" value="ECO:0007669"/>
    <property type="project" value="UniProtKB-KW"/>
</dbReference>
<keyword evidence="18" id="KW-1185">Reference proteome</keyword>
<dbReference type="GO" id="GO:0005524">
    <property type="term" value="F:ATP binding"/>
    <property type="evidence" value="ECO:0007669"/>
    <property type="project" value="InterPro"/>
</dbReference>
<evidence type="ECO:0000259" key="15">
    <source>
        <dbReference type="PROSITE" id="PS50076"/>
    </source>
</evidence>
<evidence type="ECO:0000256" key="12">
    <source>
        <dbReference type="HAMAP-Rule" id="MF_01152"/>
    </source>
</evidence>
<evidence type="ECO:0000256" key="1">
    <source>
        <dbReference type="ARBA" id="ARBA00022490"/>
    </source>
</evidence>
<dbReference type="NCBIfam" id="NF008035">
    <property type="entry name" value="PRK10767.1"/>
    <property type="match status" value="1"/>
</dbReference>
<dbReference type="InterPro" id="IPR018253">
    <property type="entry name" value="DnaJ_domain_CS"/>
</dbReference>
<dbReference type="Proteomes" id="UP000320300">
    <property type="component" value="Unassembled WGS sequence"/>
</dbReference>
<feature type="domain" description="CR-type" evidence="16">
    <location>
        <begin position="149"/>
        <end position="231"/>
    </location>
</feature>
<feature type="binding site" evidence="12">
    <location>
        <position position="208"/>
    </location>
    <ligand>
        <name>Zn(2+)</name>
        <dbReference type="ChEBI" id="CHEBI:29105"/>
        <label>2</label>
    </ligand>
</feature>
<feature type="repeat" description="CXXCXGXG motif" evidence="12">
    <location>
        <begin position="162"/>
        <end position="169"/>
    </location>
</feature>
<dbReference type="Pfam" id="PF00684">
    <property type="entry name" value="DnaJ_CXXCXGXG"/>
    <property type="match status" value="1"/>
</dbReference>
<feature type="repeat" description="CXXCXGXG motif" evidence="12">
    <location>
        <begin position="179"/>
        <end position="186"/>
    </location>
</feature>
<dbReference type="InterPro" id="IPR002939">
    <property type="entry name" value="DnaJ_C"/>
</dbReference>
<dbReference type="RefSeq" id="WP_142530899.1">
    <property type="nucleotide sequence ID" value="NZ_CBCSJO010000014.1"/>
</dbReference>
<dbReference type="PANTHER" id="PTHR43096">
    <property type="entry name" value="DNAJ HOMOLOG 1, MITOCHONDRIAL-RELATED"/>
    <property type="match status" value="1"/>
</dbReference>
<dbReference type="InterPro" id="IPR001623">
    <property type="entry name" value="DnaJ_domain"/>
</dbReference>
<dbReference type="InterPro" id="IPR001305">
    <property type="entry name" value="HSP_DnaJ_Cys-rich_dom"/>
</dbReference>
<evidence type="ECO:0000256" key="7">
    <source>
        <dbReference type="ARBA" id="ARBA00023016"/>
    </source>
</evidence>
<keyword evidence="7 12" id="KW-0346">Stress response</keyword>
<dbReference type="PROSITE" id="PS51188">
    <property type="entry name" value="ZF_CR"/>
    <property type="match status" value="1"/>
</dbReference>
<dbReference type="GO" id="GO:0031072">
    <property type="term" value="F:heat shock protein binding"/>
    <property type="evidence" value="ECO:0007669"/>
    <property type="project" value="InterPro"/>
</dbReference>
<keyword evidence="1 12" id="KW-0963">Cytoplasm</keyword>
<dbReference type="Gene3D" id="1.10.287.110">
    <property type="entry name" value="DnaJ domain"/>
    <property type="match status" value="1"/>
</dbReference>
<dbReference type="CDD" id="cd06257">
    <property type="entry name" value="DnaJ"/>
    <property type="match status" value="1"/>
</dbReference>
<feature type="region of interest" description="Disordered" evidence="14">
    <location>
        <begin position="360"/>
        <end position="383"/>
    </location>
</feature>
<feature type="zinc finger region" description="CR-type" evidence="13">
    <location>
        <begin position="149"/>
        <end position="231"/>
    </location>
</feature>
<dbReference type="SUPFAM" id="SSF49493">
    <property type="entry name" value="HSP40/DnaJ peptide-binding domain"/>
    <property type="match status" value="2"/>
</dbReference>
<dbReference type="FunFam" id="2.60.260.20:FF:000005">
    <property type="entry name" value="Chaperone protein dnaJ 1, mitochondrial"/>
    <property type="match status" value="1"/>
</dbReference>
<keyword evidence="5 12" id="KW-0863">Zinc-finger</keyword>
<feature type="binding site" evidence="12">
    <location>
        <position position="179"/>
    </location>
    <ligand>
        <name>Zn(2+)</name>
        <dbReference type="ChEBI" id="CHEBI:29105"/>
        <label>2</label>
    </ligand>
</feature>
<feature type="binding site" evidence="12">
    <location>
        <position position="165"/>
    </location>
    <ligand>
        <name>Zn(2+)</name>
        <dbReference type="ChEBI" id="CHEBI:29105"/>
        <label>1</label>
    </ligand>
</feature>
<evidence type="ECO:0000313" key="18">
    <source>
        <dbReference type="Proteomes" id="UP000320300"/>
    </source>
</evidence>
<evidence type="ECO:0000256" key="4">
    <source>
        <dbReference type="ARBA" id="ARBA00022737"/>
    </source>
</evidence>
<dbReference type="NCBIfam" id="TIGR02349">
    <property type="entry name" value="DnaJ_bact"/>
    <property type="match status" value="1"/>
</dbReference>
<evidence type="ECO:0000256" key="5">
    <source>
        <dbReference type="ARBA" id="ARBA00022771"/>
    </source>
</evidence>
<dbReference type="PROSITE" id="PS50076">
    <property type="entry name" value="DNAJ_2"/>
    <property type="match status" value="1"/>
</dbReference>
<evidence type="ECO:0000256" key="11">
    <source>
        <dbReference type="ARBA" id="ARBA00067609"/>
    </source>
</evidence>
<accession>A0A521FPE6</accession>
<keyword evidence="3 12" id="KW-0479">Metal-binding</keyword>
<dbReference type="OrthoDB" id="9779889at2"/>
<dbReference type="GO" id="GO:0008270">
    <property type="term" value="F:zinc ion binding"/>
    <property type="evidence" value="ECO:0007669"/>
    <property type="project" value="UniProtKB-UniRule"/>
</dbReference>
<dbReference type="SMART" id="SM00271">
    <property type="entry name" value="DnaJ"/>
    <property type="match status" value="1"/>
</dbReference>
<dbReference type="InterPro" id="IPR012724">
    <property type="entry name" value="DnaJ"/>
</dbReference>
<comment type="similarity">
    <text evidence="10 12">Belongs to the DnaJ family.</text>
</comment>
<dbReference type="GO" id="GO:0051082">
    <property type="term" value="F:unfolded protein binding"/>
    <property type="evidence" value="ECO:0007669"/>
    <property type="project" value="UniProtKB-UniRule"/>
</dbReference>
<dbReference type="SUPFAM" id="SSF57938">
    <property type="entry name" value="DnaJ/Hsp40 cysteine-rich domain"/>
    <property type="match status" value="1"/>
</dbReference>
<dbReference type="GO" id="GO:0005737">
    <property type="term" value="C:cytoplasm"/>
    <property type="evidence" value="ECO:0007669"/>
    <property type="project" value="UniProtKB-SubCell"/>
</dbReference>
<comment type="cofactor">
    <cofactor evidence="12">
        <name>Zn(2+)</name>
        <dbReference type="ChEBI" id="CHEBI:29105"/>
    </cofactor>
    <text evidence="12">Binds 2 Zn(2+) ions per monomer.</text>
</comment>
<dbReference type="GO" id="GO:0042026">
    <property type="term" value="P:protein refolding"/>
    <property type="evidence" value="ECO:0007669"/>
    <property type="project" value="TreeGrafter"/>
</dbReference>
<gene>
    <name evidence="12" type="primary">dnaJ</name>
    <name evidence="17" type="ORF">SAMN06265348_11589</name>
</gene>
<feature type="binding site" evidence="12">
    <location>
        <position position="219"/>
    </location>
    <ligand>
        <name>Zn(2+)</name>
        <dbReference type="ChEBI" id="CHEBI:29105"/>
        <label>1</label>
    </ligand>
</feature>
<keyword evidence="6 12" id="KW-0862">Zinc</keyword>
<reference evidence="17 18" key="1">
    <citation type="submission" date="2017-05" db="EMBL/GenBank/DDBJ databases">
        <authorList>
            <person name="Varghese N."/>
            <person name="Submissions S."/>
        </authorList>
    </citation>
    <scope>NUCLEOTIDE SEQUENCE [LARGE SCALE GENOMIC DNA]</scope>
    <source>
        <strain evidence="17 18">DSM 19036</strain>
    </source>
</reference>